<protein>
    <submittedName>
        <fullName evidence="2">Uncharacterized protein</fullName>
    </submittedName>
</protein>
<feature type="non-terminal residue" evidence="2">
    <location>
        <position position="1"/>
    </location>
</feature>
<reference evidence="2" key="1">
    <citation type="submission" date="2020-02" db="EMBL/GenBank/DDBJ databases">
        <authorList>
            <person name="Meier V. D."/>
        </authorList>
    </citation>
    <scope>NUCLEOTIDE SEQUENCE</scope>
    <source>
        <strain evidence="2">AVDCRST_MAG68</strain>
    </source>
</reference>
<feature type="compositionally biased region" description="Low complexity" evidence="1">
    <location>
        <begin position="289"/>
        <end position="312"/>
    </location>
</feature>
<accession>A0A6J4KGD5</accession>
<gene>
    <name evidence="2" type="ORF">AVDCRST_MAG68-773</name>
</gene>
<name>A0A6J4KGD5_9BACT</name>
<evidence type="ECO:0000256" key="1">
    <source>
        <dbReference type="SAM" id="MobiDB-lite"/>
    </source>
</evidence>
<feature type="non-terminal residue" evidence="2">
    <location>
        <position position="318"/>
    </location>
</feature>
<evidence type="ECO:0000313" key="2">
    <source>
        <dbReference type="EMBL" id="CAA9305237.1"/>
    </source>
</evidence>
<organism evidence="2">
    <name type="scientific">uncultured Gemmatimonadota bacterium</name>
    <dbReference type="NCBI Taxonomy" id="203437"/>
    <lineage>
        <taxon>Bacteria</taxon>
        <taxon>Pseudomonadati</taxon>
        <taxon>Gemmatimonadota</taxon>
        <taxon>environmental samples</taxon>
    </lineage>
</organism>
<feature type="compositionally biased region" description="Pro residues" evidence="1">
    <location>
        <begin position="272"/>
        <end position="288"/>
    </location>
</feature>
<sequence>EHDPTPLPHLRERAGRTGVPRPRDDVRNARRVLLLPVRRLRVPADLRLSARHRALLRGLWELRPAPAPHRSARPRVGRAQPLHLHGAGRRGAHPGAPAPLPHARRPPVAGRPRRGPRRAHPGCGLRLRRPPAEPALRRLSERDGRGAVPGGGPPLSQRRHRAQAHAGRGGGALRRDHVPPRAGAHPRPARDHGRRRRAPHGHGLLPGPHPARLVRGVGHLPRALGADRPPAPLLHPLPAQPGPPRRGRRPAGGVRGARLHRFPVRGQRALPPRHPPGGPRGQDPPGPAPRVRAARPGPQRLRPRRPGGVLPQEGRIEV</sequence>
<dbReference type="EMBL" id="CADCTW010000043">
    <property type="protein sequence ID" value="CAA9305237.1"/>
    <property type="molecule type" value="Genomic_DNA"/>
</dbReference>
<feature type="compositionally biased region" description="Basic and acidic residues" evidence="1">
    <location>
        <begin position="135"/>
        <end position="145"/>
    </location>
</feature>
<feature type="compositionally biased region" description="Pro residues" evidence="1">
    <location>
        <begin position="229"/>
        <end position="244"/>
    </location>
</feature>
<feature type="compositionally biased region" description="Low complexity" evidence="1">
    <location>
        <begin position="201"/>
        <end position="213"/>
    </location>
</feature>
<dbReference type="AlphaFoldDB" id="A0A6J4KGD5"/>
<feature type="region of interest" description="Disordered" evidence="1">
    <location>
        <begin position="85"/>
        <end position="318"/>
    </location>
</feature>
<proteinExistence type="predicted"/>
<feature type="compositionally biased region" description="Basic residues" evidence="1">
    <location>
        <begin position="111"/>
        <end position="120"/>
    </location>
</feature>
<feature type="region of interest" description="Disordered" evidence="1">
    <location>
        <begin position="1"/>
        <end position="23"/>
    </location>
</feature>